<gene>
    <name evidence="6" type="ORF">METZ01_LOCUS7398</name>
</gene>
<dbReference type="SUPFAM" id="SSF51338">
    <property type="entry name" value="Composite domain of metallo-dependent hydrolases"/>
    <property type="match status" value="1"/>
</dbReference>
<dbReference type="PROSITE" id="PS00482">
    <property type="entry name" value="DIHYDROOROTASE_1"/>
    <property type="match status" value="1"/>
</dbReference>
<evidence type="ECO:0000256" key="1">
    <source>
        <dbReference type="ARBA" id="ARBA00001947"/>
    </source>
</evidence>
<evidence type="ECO:0000313" key="6">
    <source>
        <dbReference type="EMBL" id="SUZ54544.1"/>
    </source>
</evidence>
<keyword evidence="3" id="KW-0378">Hydrolase</keyword>
<proteinExistence type="inferred from homology"/>
<dbReference type="GO" id="GO:0004151">
    <property type="term" value="F:dihydroorotase activity"/>
    <property type="evidence" value="ECO:0007669"/>
    <property type="project" value="InterPro"/>
</dbReference>
<evidence type="ECO:0000256" key="2">
    <source>
        <dbReference type="ARBA" id="ARBA00022723"/>
    </source>
</evidence>
<dbReference type="HAMAP" id="MF_00220_B">
    <property type="entry name" value="PyrC_classI_B"/>
    <property type="match status" value="1"/>
</dbReference>
<dbReference type="GO" id="GO:0046872">
    <property type="term" value="F:metal ion binding"/>
    <property type="evidence" value="ECO:0007669"/>
    <property type="project" value="UniProtKB-KW"/>
</dbReference>
<comment type="cofactor">
    <cofactor evidence="1">
        <name>Zn(2+)</name>
        <dbReference type="ChEBI" id="CHEBI:29105"/>
    </cofactor>
</comment>
<dbReference type="Pfam" id="PF12890">
    <property type="entry name" value="DHOase"/>
    <property type="match status" value="1"/>
</dbReference>
<feature type="domain" description="Dihydroorotase catalytic" evidence="5">
    <location>
        <begin position="34"/>
        <end position="218"/>
    </location>
</feature>
<dbReference type="PANTHER" id="PTHR43668:SF2">
    <property type="entry name" value="ALLANTOINASE"/>
    <property type="match status" value="1"/>
</dbReference>
<protein>
    <recommendedName>
        <fullName evidence="5">Dihydroorotase catalytic domain-containing protein</fullName>
    </recommendedName>
</protein>
<dbReference type="AlphaFoldDB" id="A0A381NK96"/>
<dbReference type="PROSITE" id="PS00483">
    <property type="entry name" value="DIHYDROOROTASE_2"/>
    <property type="match status" value="1"/>
</dbReference>
<evidence type="ECO:0000256" key="3">
    <source>
        <dbReference type="ARBA" id="ARBA00022801"/>
    </source>
</evidence>
<dbReference type="EMBL" id="UINC01000394">
    <property type="protein sequence ID" value="SUZ54544.1"/>
    <property type="molecule type" value="Genomic_DNA"/>
</dbReference>
<dbReference type="Gene3D" id="3.20.20.140">
    <property type="entry name" value="Metal-dependent hydrolases"/>
    <property type="match status" value="1"/>
</dbReference>
<evidence type="ECO:0000259" key="5">
    <source>
        <dbReference type="Pfam" id="PF12890"/>
    </source>
</evidence>
<evidence type="ECO:0000256" key="4">
    <source>
        <dbReference type="ARBA" id="ARBA00022975"/>
    </source>
</evidence>
<sequence length="405" mass="44624">MKKADIIIEKNKIAAIGQKIKDNNASIIDCNGLVITHGFCDVHVHFREPGQEDKETLATGSLAALAGGFTRVCAMPNTSPPLDSPEAINFIVEKSTESPIFIHPIGAVTKDQKGKDLTEIQGMIKEGAVAISDDGLPISDAQVMRLALEYTSMFDIPVINHAEDECLRNNGVMNEGDNSIRLGLKGNPSLSESIMIQRDLELANLVNTKIHVPHVSTSKAISNIKRMKKINPKISAEVTPHHLYFNDQALSNYNTNFKVAPPIRSENDRKDLIKGIKDGTIDCVATDHAPHTIEEKEASFDMAPFGMIGLESCFGVINKILDLPINLIIKLITKNPRRIMGFNNNLFEIGSHIELTIVDPNLEWVFNENNIYSKSKNSPFIGETLKGKVLYTLSKGYLADLNTKN</sequence>
<dbReference type="GO" id="GO:0006221">
    <property type="term" value="P:pyrimidine nucleotide biosynthetic process"/>
    <property type="evidence" value="ECO:0007669"/>
    <property type="project" value="UniProtKB-KW"/>
</dbReference>
<dbReference type="GO" id="GO:0004038">
    <property type="term" value="F:allantoinase activity"/>
    <property type="evidence" value="ECO:0007669"/>
    <property type="project" value="TreeGrafter"/>
</dbReference>
<dbReference type="GO" id="GO:0006145">
    <property type="term" value="P:purine nucleobase catabolic process"/>
    <property type="evidence" value="ECO:0007669"/>
    <property type="project" value="TreeGrafter"/>
</dbReference>
<keyword evidence="4" id="KW-0665">Pyrimidine biosynthesis</keyword>
<dbReference type="Gene3D" id="2.30.40.10">
    <property type="entry name" value="Urease, subunit C, domain 1"/>
    <property type="match status" value="1"/>
</dbReference>
<accession>A0A381NK96</accession>
<dbReference type="InterPro" id="IPR050138">
    <property type="entry name" value="DHOase/Allantoinase_Hydrolase"/>
</dbReference>
<dbReference type="CDD" id="cd01317">
    <property type="entry name" value="DHOase_IIa"/>
    <property type="match status" value="1"/>
</dbReference>
<dbReference type="InterPro" id="IPR024403">
    <property type="entry name" value="DHOase_cat"/>
</dbReference>
<reference evidence="6" key="1">
    <citation type="submission" date="2018-05" db="EMBL/GenBank/DDBJ databases">
        <authorList>
            <person name="Lanie J.A."/>
            <person name="Ng W.-L."/>
            <person name="Kazmierczak K.M."/>
            <person name="Andrzejewski T.M."/>
            <person name="Davidsen T.M."/>
            <person name="Wayne K.J."/>
            <person name="Tettelin H."/>
            <person name="Glass J.I."/>
            <person name="Rusch D."/>
            <person name="Podicherti R."/>
            <person name="Tsui H.-C.T."/>
            <person name="Winkler M.E."/>
        </authorList>
    </citation>
    <scope>NUCLEOTIDE SEQUENCE</scope>
</reference>
<dbReference type="GO" id="GO:0005737">
    <property type="term" value="C:cytoplasm"/>
    <property type="evidence" value="ECO:0007669"/>
    <property type="project" value="TreeGrafter"/>
</dbReference>
<dbReference type="InterPro" id="IPR002195">
    <property type="entry name" value="Dihydroorotase_CS"/>
</dbReference>
<dbReference type="InterPro" id="IPR004722">
    <property type="entry name" value="DHOase"/>
</dbReference>
<name>A0A381NK96_9ZZZZ</name>
<organism evidence="6">
    <name type="scientific">marine metagenome</name>
    <dbReference type="NCBI Taxonomy" id="408172"/>
    <lineage>
        <taxon>unclassified sequences</taxon>
        <taxon>metagenomes</taxon>
        <taxon>ecological metagenomes</taxon>
    </lineage>
</organism>
<dbReference type="PANTHER" id="PTHR43668">
    <property type="entry name" value="ALLANTOINASE"/>
    <property type="match status" value="1"/>
</dbReference>
<dbReference type="NCBIfam" id="TIGR00857">
    <property type="entry name" value="pyrC_multi"/>
    <property type="match status" value="1"/>
</dbReference>
<dbReference type="SUPFAM" id="SSF51556">
    <property type="entry name" value="Metallo-dependent hydrolases"/>
    <property type="match status" value="1"/>
</dbReference>
<dbReference type="InterPro" id="IPR011059">
    <property type="entry name" value="Metal-dep_hydrolase_composite"/>
</dbReference>
<dbReference type="InterPro" id="IPR032466">
    <property type="entry name" value="Metal_Hydrolase"/>
</dbReference>
<keyword evidence="2" id="KW-0479">Metal-binding</keyword>